<dbReference type="Gene3D" id="3.30.420.240">
    <property type="match status" value="1"/>
</dbReference>
<organism evidence="1 2">
    <name type="scientific">Acidocella aminolytica 101 = DSM 11237</name>
    <dbReference type="NCBI Taxonomy" id="1120923"/>
    <lineage>
        <taxon>Bacteria</taxon>
        <taxon>Pseudomonadati</taxon>
        <taxon>Pseudomonadota</taxon>
        <taxon>Alphaproteobacteria</taxon>
        <taxon>Acetobacterales</taxon>
        <taxon>Acidocellaceae</taxon>
        <taxon>Acidocella</taxon>
    </lineage>
</organism>
<keyword evidence="2" id="KW-1185">Reference proteome</keyword>
<evidence type="ECO:0008006" key="3">
    <source>
        <dbReference type="Google" id="ProtNLM"/>
    </source>
</evidence>
<name>A0A0D6PL30_9PROT</name>
<dbReference type="EMBL" id="BANC01000094">
    <property type="protein sequence ID" value="GAN81469.1"/>
    <property type="molecule type" value="Genomic_DNA"/>
</dbReference>
<dbReference type="Gene3D" id="3.40.50.300">
    <property type="entry name" value="P-loop containing nucleotide triphosphate hydrolases"/>
    <property type="match status" value="1"/>
</dbReference>
<dbReference type="Proteomes" id="UP000032668">
    <property type="component" value="Unassembled WGS sequence"/>
</dbReference>
<accession>A0A0D6PL30</accession>
<dbReference type="RefSeq" id="WP_048879855.1">
    <property type="nucleotide sequence ID" value="NZ_BANC01000094.1"/>
</dbReference>
<protein>
    <recommendedName>
        <fullName evidence="3">Phage terminase large subunit</fullName>
    </recommendedName>
</protein>
<proteinExistence type="predicted"/>
<evidence type="ECO:0000313" key="2">
    <source>
        <dbReference type="Proteomes" id="UP000032668"/>
    </source>
</evidence>
<comment type="caution">
    <text evidence="1">The sequence shown here is derived from an EMBL/GenBank/DDBJ whole genome shotgun (WGS) entry which is preliminary data.</text>
</comment>
<dbReference type="InterPro" id="IPR027417">
    <property type="entry name" value="P-loop_NTPase"/>
</dbReference>
<sequence>MPEANILEAMDHPQIFAPHFKGDTWGFWRMVLAALFALPMDDKTLALYRQHTGRTAPPEAPFTEMALVIGRRGGKSQILALIAVYLACFRDYEPYLSPGEVATIAIIAADRNQARTIFRYVKGLLSSVPVLAPMVEDETKETLTLNNRVQIEIATASFRVTRGYTFAAVLADETAFWRDESSANPDTEIFRALRPGLATIPNSLLLNASSPYRRAGILWKAYQRNYGKDGARVLVVKASTSEANPKINPAIIAEAYEEDPESAACEYGGEFRTDIADFISRSVLEACIETGCHERPRVAAAGRYVAFIDAAGGSGTDSMTMAIAHEDKTLGPVLDVLRERKPPFSPESVVMEFAATLKSYGIYKAESDKWGGDWVGEAFRKQGITVTPSAAPKSEIYRELLPLLNAHKCSLLDHPRLVQQLCGLERRTARGGRDSIDHAPNAHDDVANAAAGALVLVSKAPAMMVFTKAFLDRI</sequence>
<dbReference type="STRING" id="1120923.SAMN02746095_01881"/>
<dbReference type="OrthoDB" id="280696at2"/>
<reference evidence="1 2" key="1">
    <citation type="submission" date="2012-11" db="EMBL/GenBank/DDBJ databases">
        <title>Whole genome sequence of Acidocella aminolytica 101 = DSM 11237.</title>
        <authorList>
            <person name="Azuma Y."/>
            <person name="Higashiura N."/>
            <person name="Hirakawa H."/>
            <person name="Matsushita K."/>
        </authorList>
    </citation>
    <scope>NUCLEOTIDE SEQUENCE [LARGE SCALE GENOMIC DNA]</scope>
    <source>
        <strain evidence="2">101 / DSM 11237</strain>
    </source>
</reference>
<dbReference type="AlphaFoldDB" id="A0A0D6PL30"/>
<gene>
    <name evidence="1" type="ORF">Aam_096_028</name>
</gene>
<evidence type="ECO:0000313" key="1">
    <source>
        <dbReference type="EMBL" id="GAN81469.1"/>
    </source>
</evidence>